<evidence type="ECO:0000313" key="1">
    <source>
        <dbReference type="EMBL" id="KAG7286602.1"/>
    </source>
</evidence>
<dbReference type="PANTHER" id="PTHR42085:SF8">
    <property type="entry name" value="F-BOX DOMAIN-CONTAINING PROTEIN"/>
    <property type="match status" value="1"/>
</dbReference>
<proteinExistence type="predicted"/>
<evidence type="ECO:0000313" key="2">
    <source>
        <dbReference type="Proteomes" id="UP001197093"/>
    </source>
</evidence>
<accession>A0AAD4ES45</accession>
<name>A0AAD4ES45_9PEZI</name>
<dbReference type="InterPro" id="IPR038883">
    <property type="entry name" value="AN11006-like"/>
</dbReference>
<sequence>MASHGKYRFLDLPRHIRDDTYQKVLVVAHPLYLFKDSHSLSVDLFAPEARPRRLALLFTNRQLHAEASAILYHLNHFTFVDTTPSQGNVVQSFLDRVGPVNAAHLSHLSINFPAADSRDGRAVLREADSRALGLLREQCAGLATLELLVQQGNSRGLTAPSQAQESSSSFARDALAQVDTQLRAFPLLRKIIVRFYSGSPTPEVVELMQGYGWVILNGR</sequence>
<dbReference type="Proteomes" id="UP001197093">
    <property type="component" value="Unassembled WGS sequence"/>
</dbReference>
<dbReference type="AlphaFoldDB" id="A0AAD4ES45"/>
<dbReference type="PANTHER" id="PTHR42085">
    <property type="entry name" value="F-BOX DOMAIN-CONTAINING PROTEIN"/>
    <property type="match status" value="1"/>
</dbReference>
<reference evidence="1" key="1">
    <citation type="submission" date="2023-02" db="EMBL/GenBank/DDBJ databases">
        <authorList>
            <person name="Palmer J.M."/>
        </authorList>
    </citation>
    <scope>NUCLEOTIDE SEQUENCE</scope>
    <source>
        <strain evidence="1">FW57</strain>
    </source>
</reference>
<dbReference type="EMBL" id="JAHCVI010000004">
    <property type="protein sequence ID" value="KAG7286602.1"/>
    <property type="molecule type" value="Genomic_DNA"/>
</dbReference>
<organism evidence="1 2">
    <name type="scientific">Staphylotrichum longicolle</name>
    <dbReference type="NCBI Taxonomy" id="669026"/>
    <lineage>
        <taxon>Eukaryota</taxon>
        <taxon>Fungi</taxon>
        <taxon>Dikarya</taxon>
        <taxon>Ascomycota</taxon>
        <taxon>Pezizomycotina</taxon>
        <taxon>Sordariomycetes</taxon>
        <taxon>Sordariomycetidae</taxon>
        <taxon>Sordariales</taxon>
        <taxon>Chaetomiaceae</taxon>
        <taxon>Staphylotrichum</taxon>
    </lineage>
</organism>
<comment type="caution">
    <text evidence="1">The sequence shown here is derived from an EMBL/GenBank/DDBJ whole genome shotgun (WGS) entry which is preliminary data.</text>
</comment>
<keyword evidence="2" id="KW-1185">Reference proteome</keyword>
<gene>
    <name evidence="1" type="ORF">NEMBOFW57_008913</name>
</gene>
<protein>
    <submittedName>
        <fullName evidence="1">Uncharacterized protein</fullName>
    </submittedName>
</protein>